<dbReference type="SMART" id="SM00209">
    <property type="entry name" value="TSP1"/>
    <property type="match status" value="1"/>
</dbReference>
<dbReference type="GO" id="GO:0046872">
    <property type="term" value="F:metal ion binding"/>
    <property type="evidence" value="ECO:0007669"/>
    <property type="project" value="UniProtKB-KW"/>
</dbReference>
<keyword evidence="12" id="KW-1185">Reference proteome</keyword>
<dbReference type="Pfam" id="PF06468">
    <property type="entry name" value="Spond_N"/>
    <property type="match status" value="1"/>
</dbReference>
<dbReference type="PANTHER" id="PTHR11311:SF15">
    <property type="entry name" value="SPONDIN-2"/>
    <property type="match status" value="1"/>
</dbReference>
<sequence length="351" mass="39686">MTTESLFMCFLLCAFCVGAVRVGKDSCDVDLLVVYKLHVETHWSREVFPKQYPEWRPPAQWSRLVGRSHNSSYSLFRVGRTANDGLKMFSETGQTDGLVERGQGEDGVFDQFNGPSIPTGEGHSETQFFVNGNHTKVSVAMRIVPSPDWFVGLDSLQLCRTGYWVDSLSIQARPLDAGTDSGFTFTAPNWPTEPRQKISYITSQNPSHPANSFYYPEQQELPAIVTFRFYKIKLYQLSKNVNLPLGNNHVLAHNDLVIARQDDISNDVVPSIVRDHQQSRRAGKSKRRPVPCRVTEWSSWSACSVSCGIGEASRSRRVMKLSRRGGRPCPSLAETKWCGEHTDCPQRFFKW</sequence>
<dbReference type="EMBL" id="JASPKZ010010698">
    <property type="protein sequence ID" value="KAJ9573470.1"/>
    <property type="molecule type" value="Genomic_DNA"/>
</dbReference>
<evidence type="ECO:0000256" key="4">
    <source>
        <dbReference type="ARBA" id="ARBA00022723"/>
    </source>
</evidence>
<evidence type="ECO:0000256" key="9">
    <source>
        <dbReference type="SAM" id="SignalP"/>
    </source>
</evidence>
<keyword evidence="3" id="KW-0272">Extracellular matrix</keyword>
<evidence type="ECO:0000256" key="3">
    <source>
        <dbReference type="ARBA" id="ARBA00022530"/>
    </source>
</evidence>
<dbReference type="NCBIfam" id="NF038123">
    <property type="entry name" value="NF038123_dom"/>
    <property type="match status" value="1"/>
</dbReference>
<keyword evidence="4" id="KW-0479">Metal-binding</keyword>
<keyword evidence="7" id="KW-1015">Disulfide bond</keyword>
<dbReference type="InterPro" id="IPR009465">
    <property type="entry name" value="Spondin_N"/>
</dbReference>
<dbReference type="Pfam" id="PF19028">
    <property type="entry name" value="TSP1_spondin"/>
    <property type="match status" value="1"/>
</dbReference>
<keyword evidence="8" id="KW-0325">Glycoprotein</keyword>
<dbReference type="Gene3D" id="2.20.100.10">
    <property type="entry name" value="Thrombospondin type-1 (TSP1) repeat"/>
    <property type="match status" value="1"/>
</dbReference>
<reference evidence="11" key="2">
    <citation type="submission" date="2023-05" db="EMBL/GenBank/DDBJ databases">
        <authorList>
            <person name="Fouks B."/>
        </authorList>
    </citation>
    <scope>NUCLEOTIDE SEQUENCE</scope>
    <source>
        <strain evidence="11">Stay&amp;Tobe</strain>
        <tissue evidence="11">Testes</tissue>
    </source>
</reference>
<feature type="domain" description="Spondin" evidence="10">
    <location>
        <begin position="23"/>
        <end position="209"/>
    </location>
</feature>
<dbReference type="PANTHER" id="PTHR11311">
    <property type="entry name" value="SPONDIN"/>
    <property type="match status" value="1"/>
</dbReference>
<evidence type="ECO:0000256" key="7">
    <source>
        <dbReference type="ARBA" id="ARBA00023157"/>
    </source>
</evidence>
<comment type="caution">
    <text evidence="11">The sequence shown here is derived from an EMBL/GenBank/DDBJ whole genome shotgun (WGS) entry which is preliminary data.</text>
</comment>
<accession>A0AAD7Z268</accession>
<dbReference type="GO" id="GO:0007155">
    <property type="term" value="P:cell adhesion"/>
    <property type="evidence" value="ECO:0007669"/>
    <property type="project" value="UniProtKB-KW"/>
</dbReference>
<dbReference type="InterPro" id="IPR000884">
    <property type="entry name" value="TSP1_rpt"/>
</dbReference>
<proteinExistence type="predicted"/>
<keyword evidence="2" id="KW-0964">Secreted</keyword>
<keyword evidence="6" id="KW-0130">Cell adhesion</keyword>
<reference evidence="11" key="1">
    <citation type="journal article" date="2023" name="IScience">
        <title>Live-bearing cockroach genome reveals convergent evolutionary mechanisms linked to viviparity in insects and beyond.</title>
        <authorList>
            <person name="Fouks B."/>
            <person name="Harrison M.C."/>
            <person name="Mikhailova A.A."/>
            <person name="Marchal E."/>
            <person name="English S."/>
            <person name="Carruthers M."/>
            <person name="Jennings E.C."/>
            <person name="Chiamaka E.L."/>
            <person name="Frigard R.A."/>
            <person name="Pippel M."/>
            <person name="Attardo G.M."/>
            <person name="Benoit J.B."/>
            <person name="Bornberg-Bauer E."/>
            <person name="Tobe S.S."/>
        </authorList>
    </citation>
    <scope>NUCLEOTIDE SEQUENCE</scope>
    <source>
        <strain evidence="11">Stay&amp;Tobe</strain>
    </source>
</reference>
<comment type="subcellular location">
    <subcellularLocation>
        <location evidence="1">Secreted</location>
        <location evidence="1">Extracellular space</location>
        <location evidence="1">Extracellular matrix</location>
    </subcellularLocation>
</comment>
<evidence type="ECO:0000313" key="11">
    <source>
        <dbReference type="EMBL" id="KAJ9573470.1"/>
    </source>
</evidence>
<evidence type="ECO:0000256" key="1">
    <source>
        <dbReference type="ARBA" id="ARBA00004498"/>
    </source>
</evidence>
<evidence type="ECO:0000313" key="12">
    <source>
        <dbReference type="Proteomes" id="UP001233999"/>
    </source>
</evidence>
<dbReference type="InterPro" id="IPR051418">
    <property type="entry name" value="Spondin/Thrombospondin_T1"/>
</dbReference>
<gene>
    <name evidence="11" type="ORF">L9F63_009130</name>
</gene>
<evidence type="ECO:0000256" key="8">
    <source>
        <dbReference type="ARBA" id="ARBA00023180"/>
    </source>
</evidence>
<dbReference type="GO" id="GO:0005886">
    <property type="term" value="C:plasma membrane"/>
    <property type="evidence" value="ECO:0007669"/>
    <property type="project" value="TreeGrafter"/>
</dbReference>
<feature type="chain" id="PRO_5042137140" description="Spondin domain-containing protein" evidence="9">
    <location>
        <begin position="20"/>
        <end position="351"/>
    </location>
</feature>
<name>A0AAD7Z268_DIPPU</name>
<keyword evidence="5 9" id="KW-0732">Signal</keyword>
<dbReference type="Gene3D" id="2.60.40.2130">
    <property type="entry name" value="F-spondin domain"/>
    <property type="match status" value="1"/>
</dbReference>
<dbReference type="AlphaFoldDB" id="A0AAD7Z268"/>
<evidence type="ECO:0000256" key="2">
    <source>
        <dbReference type="ARBA" id="ARBA00022525"/>
    </source>
</evidence>
<dbReference type="InterPro" id="IPR038678">
    <property type="entry name" value="Spondin_N_sf"/>
</dbReference>
<dbReference type="PROSITE" id="PS50092">
    <property type="entry name" value="TSP1"/>
    <property type="match status" value="1"/>
</dbReference>
<dbReference type="InterPro" id="IPR036383">
    <property type="entry name" value="TSP1_rpt_sf"/>
</dbReference>
<evidence type="ECO:0000256" key="6">
    <source>
        <dbReference type="ARBA" id="ARBA00022889"/>
    </source>
</evidence>
<evidence type="ECO:0000256" key="5">
    <source>
        <dbReference type="ARBA" id="ARBA00022729"/>
    </source>
</evidence>
<dbReference type="SUPFAM" id="SSF82895">
    <property type="entry name" value="TSP-1 type 1 repeat"/>
    <property type="match status" value="1"/>
</dbReference>
<organism evidence="11 12">
    <name type="scientific">Diploptera punctata</name>
    <name type="common">Pacific beetle cockroach</name>
    <dbReference type="NCBI Taxonomy" id="6984"/>
    <lineage>
        <taxon>Eukaryota</taxon>
        <taxon>Metazoa</taxon>
        <taxon>Ecdysozoa</taxon>
        <taxon>Arthropoda</taxon>
        <taxon>Hexapoda</taxon>
        <taxon>Insecta</taxon>
        <taxon>Pterygota</taxon>
        <taxon>Neoptera</taxon>
        <taxon>Polyneoptera</taxon>
        <taxon>Dictyoptera</taxon>
        <taxon>Blattodea</taxon>
        <taxon>Blaberoidea</taxon>
        <taxon>Blaberidae</taxon>
        <taxon>Diplopterinae</taxon>
        <taxon>Diploptera</taxon>
    </lineage>
</organism>
<feature type="signal peptide" evidence="9">
    <location>
        <begin position="1"/>
        <end position="19"/>
    </location>
</feature>
<evidence type="ECO:0000259" key="10">
    <source>
        <dbReference type="PROSITE" id="PS51020"/>
    </source>
</evidence>
<dbReference type="Proteomes" id="UP001233999">
    <property type="component" value="Unassembled WGS sequence"/>
</dbReference>
<dbReference type="GO" id="GO:0030036">
    <property type="term" value="P:actin cytoskeleton organization"/>
    <property type="evidence" value="ECO:0007669"/>
    <property type="project" value="TreeGrafter"/>
</dbReference>
<protein>
    <recommendedName>
        <fullName evidence="10">Spondin domain-containing protein</fullName>
    </recommendedName>
</protein>
<dbReference type="PROSITE" id="PS51020">
    <property type="entry name" value="SPONDIN"/>
    <property type="match status" value="1"/>
</dbReference>
<dbReference type="InterPro" id="IPR044004">
    <property type="entry name" value="TSP1_spondin_dom"/>
</dbReference>